<evidence type="ECO:0000259" key="8">
    <source>
        <dbReference type="Pfam" id="PF20684"/>
    </source>
</evidence>
<dbReference type="InterPro" id="IPR049326">
    <property type="entry name" value="Rhodopsin_dom_fungi"/>
</dbReference>
<feature type="transmembrane region" description="Helical" evidence="7">
    <location>
        <begin position="211"/>
        <end position="231"/>
    </location>
</feature>
<dbReference type="InterPro" id="IPR052337">
    <property type="entry name" value="SAT4-like"/>
</dbReference>
<keyword evidence="3 7" id="KW-1133">Transmembrane helix</keyword>
<proteinExistence type="inferred from homology"/>
<protein>
    <recommendedName>
        <fullName evidence="8">Rhodopsin domain-containing protein</fullName>
    </recommendedName>
</protein>
<comment type="subcellular location">
    <subcellularLocation>
        <location evidence="1">Membrane</location>
        <topology evidence="1">Multi-pass membrane protein</topology>
    </subcellularLocation>
</comment>
<evidence type="ECO:0000313" key="10">
    <source>
        <dbReference type="Proteomes" id="UP001610563"/>
    </source>
</evidence>
<dbReference type="Proteomes" id="UP001610563">
    <property type="component" value="Unassembled WGS sequence"/>
</dbReference>
<evidence type="ECO:0000256" key="5">
    <source>
        <dbReference type="ARBA" id="ARBA00038359"/>
    </source>
</evidence>
<feature type="domain" description="Rhodopsin" evidence="8">
    <location>
        <begin position="37"/>
        <end position="275"/>
    </location>
</feature>
<feature type="region of interest" description="Disordered" evidence="6">
    <location>
        <begin position="361"/>
        <end position="397"/>
    </location>
</feature>
<keyword evidence="10" id="KW-1185">Reference proteome</keyword>
<dbReference type="EMBL" id="JBFTWV010000043">
    <property type="protein sequence ID" value="KAL2794546.1"/>
    <property type="molecule type" value="Genomic_DNA"/>
</dbReference>
<evidence type="ECO:0000256" key="3">
    <source>
        <dbReference type="ARBA" id="ARBA00022989"/>
    </source>
</evidence>
<evidence type="ECO:0000256" key="1">
    <source>
        <dbReference type="ARBA" id="ARBA00004141"/>
    </source>
</evidence>
<feature type="transmembrane region" description="Helical" evidence="7">
    <location>
        <begin position="98"/>
        <end position="121"/>
    </location>
</feature>
<organism evidence="9 10">
    <name type="scientific">Aspergillus keveii</name>
    <dbReference type="NCBI Taxonomy" id="714993"/>
    <lineage>
        <taxon>Eukaryota</taxon>
        <taxon>Fungi</taxon>
        <taxon>Dikarya</taxon>
        <taxon>Ascomycota</taxon>
        <taxon>Pezizomycotina</taxon>
        <taxon>Eurotiomycetes</taxon>
        <taxon>Eurotiomycetidae</taxon>
        <taxon>Eurotiales</taxon>
        <taxon>Aspergillaceae</taxon>
        <taxon>Aspergillus</taxon>
        <taxon>Aspergillus subgen. Nidulantes</taxon>
    </lineage>
</organism>
<evidence type="ECO:0000256" key="4">
    <source>
        <dbReference type="ARBA" id="ARBA00023136"/>
    </source>
</evidence>
<dbReference type="PANTHER" id="PTHR33048">
    <property type="entry name" value="PTH11-LIKE INTEGRAL MEMBRANE PROTEIN (AFU_ORTHOLOGUE AFUA_5G11245)"/>
    <property type="match status" value="1"/>
</dbReference>
<feature type="transmembrane region" description="Helical" evidence="7">
    <location>
        <begin position="20"/>
        <end position="41"/>
    </location>
</feature>
<name>A0ABR4G691_9EURO</name>
<evidence type="ECO:0000256" key="7">
    <source>
        <dbReference type="SAM" id="Phobius"/>
    </source>
</evidence>
<feature type="transmembrane region" description="Helical" evidence="7">
    <location>
        <begin position="133"/>
        <end position="163"/>
    </location>
</feature>
<evidence type="ECO:0000256" key="2">
    <source>
        <dbReference type="ARBA" id="ARBA00022692"/>
    </source>
</evidence>
<feature type="compositionally biased region" description="Gly residues" evidence="6">
    <location>
        <begin position="361"/>
        <end position="380"/>
    </location>
</feature>
<feature type="transmembrane region" description="Helical" evidence="7">
    <location>
        <begin position="251"/>
        <end position="275"/>
    </location>
</feature>
<evidence type="ECO:0000256" key="6">
    <source>
        <dbReference type="SAM" id="MobiDB-lite"/>
    </source>
</evidence>
<dbReference type="Pfam" id="PF20684">
    <property type="entry name" value="Fung_rhodopsin"/>
    <property type="match status" value="1"/>
</dbReference>
<feature type="transmembrane region" description="Helical" evidence="7">
    <location>
        <begin position="175"/>
        <end position="199"/>
    </location>
</feature>
<keyword evidence="2 7" id="KW-0812">Transmembrane</keyword>
<feature type="compositionally biased region" description="Basic residues" evidence="6">
    <location>
        <begin position="310"/>
        <end position="323"/>
    </location>
</feature>
<accession>A0ABR4G691</accession>
<feature type="region of interest" description="Disordered" evidence="6">
    <location>
        <begin position="284"/>
        <end position="325"/>
    </location>
</feature>
<reference evidence="9 10" key="1">
    <citation type="submission" date="2024-07" db="EMBL/GenBank/DDBJ databases">
        <title>Section-level genome sequencing and comparative genomics of Aspergillus sections Usti and Cavernicolus.</title>
        <authorList>
            <consortium name="Lawrence Berkeley National Laboratory"/>
            <person name="Nybo J.L."/>
            <person name="Vesth T.C."/>
            <person name="Theobald S."/>
            <person name="Frisvad J.C."/>
            <person name="Larsen T.O."/>
            <person name="Kjaerboelling I."/>
            <person name="Rothschild-Mancinelli K."/>
            <person name="Lyhne E.K."/>
            <person name="Kogle M.E."/>
            <person name="Barry K."/>
            <person name="Clum A."/>
            <person name="Na H."/>
            <person name="Ledsgaard L."/>
            <person name="Lin J."/>
            <person name="Lipzen A."/>
            <person name="Kuo A."/>
            <person name="Riley R."/>
            <person name="Mondo S."/>
            <person name="Labutti K."/>
            <person name="Haridas S."/>
            <person name="Pangalinan J."/>
            <person name="Salamov A.A."/>
            <person name="Simmons B.A."/>
            <person name="Magnuson J.K."/>
            <person name="Chen J."/>
            <person name="Drula E."/>
            <person name="Henrissat B."/>
            <person name="Wiebenga A."/>
            <person name="Lubbers R.J."/>
            <person name="Gomes A.C."/>
            <person name="Makela M.R."/>
            <person name="Stajich J."/>
            <person name="Grigoriev I.V."/>
            <person name="Mortensen U.H."/>
            <person name="De Vries R.P."/>
            <person name="Baker S.E."/>
            <person name="Andersen M.R."/>
        </authorList>
    </citation>
    <scope>NUCLEOTIDE SEQUENCE [LARGE SCALE GENOMIC DNA]</scope>
    <source>
        <strain evidence="9 10">CBS 209.92</strain>
    </source>
</reference>
<dbReference type="PANTHER" id="PTHR33048:SF129">
    <property type="entry name" value="INTEGRAL MEMBRANE PROTEIN-RELATED"/>
    <property type="match status" value="1"/>
</dbReference>
<sequence length="397" mass="43122">MSTIPEYSPEYLAEDRRAPAYIGVAVVTALSFVVVCVRLYARRFLIRELGWDDLFIVAAQLTSWATMALCMMILKYGAGRHLPALLRTPETLVHMYKWLVTTQMVYMFNLWLCRVSGLAFYARLNPMPPFILYLRLSFAFVTAVWVAQTLIIALQCIPLAALWDQTIEGRCMGSRIVFVSTGALTIVCDSLILLLPVKIVLGLQAKMARKLALLAILCFGVFAVATSILRMQSMLVSIYNESDATWYFSPVIAWTCAEVSAAIIALSLPALRAIFGFLKEHRSTRDQNSNSNGYSHGSGGIGMDSVSKSKSGRGNRGRGKGGKVYHGSELYENTVEIEVGCVRSVSQEALWDGYGHASGNGGAGGGGGLGSGSGSDGRGSGQKIRVTNTVDVDVSRE</sequence>
<comment type="caution">
    <text evidence="9">The sequence shown here is derived from an EMBL/GenBank/DDBJ whole genome shotgun (WGS) entry which is preliminary data.</text>
</comment>
<feature type="transmembrane region" description="Helical" evidence="7">
    <location>
        <begin position="53"/>
        <end position="78"/>
    </location>
</feature>
<evidence type="ECO:0000313" key="9">
    <source>
        <dbReference type="EMBL" id="KAL2794546.1"/>
    </source>
</evidence>
<comment type="similarity">
    <text evidence="5">Belongs to the SAT4 family.</text>
</comment>
<gene>
    <name evidence="9" type="ORF">BJX66DRAFT_337697</name>
</gene>
<keyword evidence="4 7" id="KW-0472">Membrane</keyword>